<evidence type="ECO:0000259" key="8">
    <source>
        <dbReference type="PROSITE" id="PS50006"/>
    </source>
</evidence>
<name>A0A8K0D309_IGNLU</name>
<evidence type="ECO:0000313" key="11">
    <source>
        <dbReference type="EMBL" id="KAF2897034.1"/>
    </source>
</evidence>
<dbReference type="GO" id="GO:0008270">
    <property type="term" value="F:zinc ion binding"/>
    <property type="evidence" value="ECO:0007669"/>
    <property type="project" value="UniProtKB-KW"/>
</dbReference>
<dbReference type="SMART" id="SM00184">
    <property type="entry name" value="RING"/>
    <property type="match status" value="1"/>
</dbReference>
<dbReference type="SUPFAM" id="SSF57756">
    <property type="entry name" value="Retrovirus zinc finger-like domains"/>
    <property type="match status" value="1"/>
</dbReference>
<evidence type="ECO:0000259" key="10">
    <source>
        <dbReference type="PROSITE" id="PS50158"/>
    </source>
</evidence>
<dbReference type="Gene3D" id="3.30.40.10">
    <property type="entry name" value="Zinc/RING finger domain, C3HC4 (zinc finger)"/>
    <property type="match status" value="1"/>
</dbReference>
<dbReference type="InterPro" id="IPR001878">
    <property type="entry name" value="Znf_CCHC"/>
</dbReference>
<sequence>MESPVLIDVNDKSAKEIPINSNKFLIGRSLQNELVIENVNISRIHCVIENINNQWNILDKSSNGTRINGKLLDKTNAHKLTPGDIISLSDNAKYVFKMTSGNSVEQSNKYPENPCNAESSEANVINTENISEEELLNIADSVIDAYEAQRESENSNETDFMHSYALQPSDATNIQQSTVLDVIEPLNAFNEPYSELNIGRSEQVIATDNVQDEVMHDTNQQQSSQDTVQEPLKPMSSTTEKTDSLDYVEEELQCTICTEMFIQAVTLSCSHSFCKHCITQWQRNQSCCPICRTKITMQFSTRVLDNFIEKVLEKASDDVKEHRREIIAQRQASSSTTSTSSVKEMPSSSTVVTTAAASTSAASTSTATINRRRRAAEDPIEISSEENSDLESDADNMSDYSGSNWEEDYDCEEWCEYNGVPGHYYGGYGSCYICGQRGHWANGCPHRRKR</sequence>
<feature type="compositionally biased region" description="Acidic residues" evidence="7">
    <location>
        <begin position="378"/>
        <end position="396"/>
    </location>
</feature>
<dbReference type="PANTHER" id="PTHR16079:SF4">
    <property type="entry name" value="E3 UBIQUITIN-PROTEIN LIGASE CHFR"/>
    <property type="match status" value="1"/>
</dbReference>
<dbReference type="GO" id="GO:0016567">
    <property type="term" value="P:protein ubiquitination"/>
    <property type="evidence" value="ECO:0007669"/>
    <property type="project" value="TreeGrafter"/>
</dbReference>
<evidence type="ECO:0000259" key="9">
    <source>
        <dbReference type="PROSITE" id="PS50089"/>
    </source>
</evidence>
<dbReference type="SUPFAM" id="SSF57850">
    <property type="entry name" value="RING/U-box"/>
    <property type="match status" value="1"/>
</dbReference>
<dbReference type="InterPro" id="IPR052256">
    <property type="entry name" value="E3_ubiquitin-ligase_CHFR"/>
</dbReference>
<evidence type="ECO:0000313" key="12">
    <source>
        <dbReference type="Proteomes" id="UP000801492"/>
    </source>
</evidence>
<dbReference type="InterPro" id="IPR036875">
    <property type="entry name" value="Znf_CCHC_sf"/>
</dbReference>
<evidence type="ECO:0000256" key="1">
    <source>
        <dbReference type="ARBA" id="ARBA00005797"/>
    </source>
</evidence>
<feature type="domain" description="CCHC-type" evidence="10">
    <location>
        <begin position="431"/>
        <end position="445"/>
    </location>
</feature>
<feature type="compositionally biased region" description="Polar residues" evidence="7">
    <location>
        <begin position="217"/>
        <end position="228"/>
    </location>
</feature>
<feature type="domain" description="FHA" evidence="8">
    <location>
        <begin position="24"/>
        <end position="72"/>
    </location>
</feature>
<evidence type="ECO:0000256" key="6">
    <source>
        <dbReference type="PROSITE-ProRule" id="PRU00047"/>
    </source>
</evidence>
<feature type="region of interest" description="Disordered" evidence="7">
    <location>
        <begin position="215"/>
        <end position="241"/>
    </location>
</feature>
<dbReference type="InterPro" id="IPR018957">
    <property type="entry name" value="Znf_C3HC4_RING-type"/>
</dbReference>
<dbReference type="Proteomes" id="UP000801492">
    <property type="component" value="Unassembled WGS sequence"/>
</dbReference>
<keyword evidence="12" id="KW-1185">Reference proteome</keyword>
<dbReference type="PROSITE" id="PS50089">
    <property type="entry name" value="ZF_RING_2"/>
    <property type="match status" value="1"/>
</dbReference>
<evidence type="ECO:0000256" key="4">
    <source>
        <dbReference type="ARBA" id="ARBA00022771"/>
    </source>
</evidence>
<dbReference type="SMART" id="SM00343">
    <property type="entry name" value="ZnF_C2HC"/>
    <property type="match status" value="1"/>
</dbReference>
<dbReference type="InterPro" id="IPR008984">
    <property type="entry name" value="SMAD_FHA_dom_sf"/>
</dbReference>
<dbReference type="AlphaFoldDB" id="A0A8K0D309"/>
<dbReference type="GO" id="GO:0004842">
    <property type="term" value="F:ubiquitin-protein transferase activity"/>
    <property type="evidence" value="ECO:0007669"/>
    <property type="project" value="TreeGrafter"/>
</dbReference>
<evidence type="ECO:0000256" key="3">
    <source>
        <dbReference type="ARBA" id="ARBA00022723"/>
    </source>
</evidence>
<evidence type="ECO:0000256" key="5">
    <source>
        <dbReference type="ARBA" id="ARBA00022833"/>
    </source>
</evidence>
<comment type="similarity">
    <text evidence="1">Belongs to the CHFR family.</text>
</comment>
<keyword evidence="4 6" id="KW-0863">Zinc-finger</keyword>
<proteinExistence type="inferred from homology"/>
<dbReference type="PROSITE" id="PS50158">
    <property type="entry name" value="ZF_CCHC"/>
    <property type="match status" value="1"/>
</dbReference>
<dbReference type="InterPro" id="IPR017907">
    <property type="entry name" value="Znf_RING_CS"/>
</dbReference>
<dbReference type="Pfam" id="PF00498">
    <property type="entry name" value="FHA"/>
    <property type="match status" value="1"/>
</dbReference>
<dbReference type="InterPro" id="IPR000253">
    <property type="entry name" value="FHA_dom"/>
</dbReference>
<accession>A0A8K0D309</accession>
<feature type="region of interest" description="Disordered" evidence="7">
    <location>
        <begin position="327"/>
        <end position="401"/>
    </location>
</feature>
<comment type="caution">
    <text evidence="11">The sequence shown here is derived from an EMBL/GenBank/DDBJ whole genome shotgun (WGS) entry which is preliminary data.</text>
</comment>
<feature type="domain" description="RING-type" evidence="9">
    <location>
        <begin position="254"/>
        <end position="292"/>
    </location>
</feature>
<dbReference type="OrthoDB" id="5330228at2759"/>
<dbReference type="GO" id="GO:0005634">
    <property type="term" value="C:nucleus"/>
    <property type="evidence" value="ECO:0007669"/>
    <property type="project" value="TreeGrafter"/>
</dbReference>
<reference evidence="11" key="1">
    <citation type="submission" date="2019-08" db="EMBL/GenBank/DDBJ databases">
        <title>The genome of the North American firefly Photinus pyralis.</title>
        <authorList>
            <consortium name="Photinus pyralis genome working group"/>
            <person name="Fallon T.R."/>
            <person name="Sander Lower S.E."/>
            <person name="Weng J.-K."/>
        </authorList>
    </citation>
    <scope>NUCLEOTIDE SEQUENCE</scope>
    <source>
        <strain evidence="11">TRF0915ILg1</strain>
        <tissue evidence="11">Whole body</tissue>
    </source>
</reference>
<keyword evidence="3" id="KW-0479">Metal-binding</keyword>
<dbReference type="GO" id="GO:0003676">
    <property type="term" value="F:nucleic acid binding"/>
    <property type="evidence" value="ECO:0007669"/>
    <property type="project" value="InterPro"/>
</dbReference>
<dbReference type="SMART" id="SM00240">
    <property type="entry name" value="FHA"/>
    <property type="match status" value="1"/>
</dbReference>
<dbReference type="EMBL" id="VTPC01004522">
    <property type="protein sequence ID" value="KAF2897034.1"/>
    <property type="molecule type" value="Genomic_DNA"/>
</dbReference>
<evidence type="ECO:0000256" key="2">
    <source>
        <dbReference type="ARBA" id="ARBA00017908"/>
    </source>
</evidence>
<dbReference type="PROSITE" id="PS50006">
    <property type="entry name" value="FHA_DOMAIN"/>
    <property type="match status" value="1"/>
</dbReference>
<feature type="compositionally biased region" description="Low complexity" evidence="7">
    <location>
        <begin position="333"/>
        <end position="368"/>
    </location>
</feature>
<dbReference type="GO" id="GO:0006511">
    <property type="term" value="P:ubiquitin-dependent protein catabolic process"/>
    <property type="evidence" value="ECO:0007669"/>
    <property type="project" value="TreeGrafter"/>
</dbReference>
<protein>
    <recommendedName>
        <fullName evidence="2">E3 ubiquitin-protein ligase CHFR</fullName>
    </recommendedName>
</protein>
<dbReference type="PANTHER" id="PTHR16079">
    <property type="entry name" value="UBIQUITIN LIGASE PROTEIN CHFR"/>
    <property type="match status" value="1"/>
</dbReference>
<dbReference type="Gene3D" id="4.10.60.10">
    <property type="entry name" value="Zinc finger, CCHC-type"/>
    <property type="match status" value="1"/>
</dbReference>
<dbReference type="SUPFAM" id="SSF49879">
    <property type="entry name" value="SMAD/FHA domain"/>
    <property type="match status" value="1"/>
</dbReference>
<dbReference type="Gene3D" id="2.60.200.20">
    <property type="match status" value="1"/>
</dbReference>
<dbReference type="PROSITE" id="PS00518">
    <property type="entry name" value="ZF_RING_1"/>
    <property type="match status" value="1"/>
</dbReference>
<dbReference type="InterPro" id="IPR001841">
    <property type="entry name" value="Znf_RING"/>
</dbReference>
<dbReference type="Pfam" id="PF00097">
    <property type="entry name" value="zf-C3HC4"/>
    <property type="match status" value="1"/>
</dbReference>
<dbReference type="InterPro" id="IPR013083">
    <property type="entry name" value="Znf_RING/FYVE/PHD"/>
</dbReference>
<keyword evidence="5" id="KW-0862">Zinc</keyword>
<evidence type="ECO:0000256" key="7">
    <source>
        <dbReference type="SAM" id="MobiDB-lite"/>
    </source>
</evidence>
<organism evidence="11 12">
    <name type="scientific">Ignelater luminosus</name>
    <name type="common">Cucubano</name>
    <name type="synonym">Pyrophorus luminosus</name>
    <dbReference type="NCBI Taxonomy" id="2038154"/>
    <lineage>
        <taxon>Eukaryota</taxon>
        <taxon>Metazoa</taxon>
        <taxon>Ecdysozoa</taxon>
        <taxon>Arthropoda</taxon>
        <taxon>Hexapoda</taxon>
        <taxon>Insecta</taxon>
        <taxon>Pterygota</taxon>
        <taxon>Neoptera</taxon>
        <taxon>Endopterygota</taxon>
        <taxon>Coleoptera</taxon>
        <taxon>Polyphaga</taxon>
        <taxon>Elateriformia</taxon>
        <taxon>Elateroidea</taxon>
        <taxon>Elateridae</taxon>
        <taxon>Agrypninae</taxon>
        <taxon>Pyrophorini</taxon>
        <taxon>Ignelater</taxon>
    </lineage>
</organism>
<dbReference type="Pfam" id="PF00098">
    <property type="entry name" value="zf-CCHC"/>
    <property type="match status" value="1"/>
</dbReference>
<gene>
    <name evidence="11" type="ORF">ILUMI_09150</name>
</gene>
<dbReference type="CDD" id="cd00060">
    <property type="entry name" value="FHA"/>
    <property type="match status" value="1"/>
</dbReference>